<dbReference type="InterPro" id="IPR025124">
    <property type="entry name" value="Gag1-like_clamp"/>
</dbReference>
<dbReference type="EMBL" id="PJQM01002415">
    <property type="protein sequence ID" value="RCH95559.1"/>
    <property type="molecule type" value="Genomic_DNA"/>
</dbReference>
<dbReference type="AlphaFoldDB" id="A0A367K087"/>
<evidence type="ECO:0000259" key="1">
    <source>
        <dbReference type="Pfam" id="PF13259"/>
    </source>
</evidence>
<evidence type="ECO:0000313" key="2">
    <source>
        <dbReference type="EMBL" id="RCH95559.1"/>
    </source>
</evidence>
<evidence type="ECO:0000313" key="3">
    <source>
        <dbReference type="Proteomes" id="UP000253551"/>
    </source>
</evidence>
<name>A0A367K087_RHIST</name>
<comment type="caution">
    <text evidence="2">The sequence shown here is derived from an EMBL/GenBank/DDBJ whole genome shotgun (WGS) entry which is preliminary data.</text>
</comment>
<proteinExistence type="predicted"/>
<protein>
    <recommendedName>
        <fullName evidence="1">Gag1-like clamp domain-containing protein</fullName>
    </recommendedName>
</protein>
<dbReference type="Pfam" id="PF13259">
    <property type="entry name" value="clamp_Gag1-like"/>
    <property type="match status" value="1"/>
</dbReference>
<organism evidence="2 3">
    <name type="scientific">Rhizopus stolonifer</name>
    <name type="common">Rhizopus nigricans</name>
    <dbReference type="NCBI Taxonomy" id="4846"/>
    <lineage>
        <taxon>Eukaryota</taxon>
        <taxon>Fungi</taxon>
        <taxon>Fungi incertae sedis</taxon>
        <taxon>Mucoromycota</taxon>
        <taxon>Mucoromycotina</taxon>
        <taxon>Mucoromycetes</taxon>
        <taxon>Mucorales</taxon>
        <taxon>Mucorineae</taxon>
        <taxon>Rhizopodaceae</taxon>
        <taxon>Rhizopus</taxon>
    </lineage>
</organism>
<gene>
    <name evidence="2" type="ORF">CU098_009895</name>
</gene>
<dbReference type="STRING" id="4846.A0A367K087"/>
<sequence length="95" mass="11096">MSKDHPIGLEAWEARRKEWTTPPQDFDFKTIQRYQEAFEELGDSEKKVGIYKQLVQQLQTFTQPVPLKFIVPILIAGWQEDGTWPKGMVVRCNSD</sequence>
<keyword evidence="3" id="KW-1185">Reference proteome</keyword>
<reference evidence="2 3" key="1">
    <citation type="journal article" date="2018" name="G3 (Bethesda)">
        <title>Phylogenetic and Phylogenomic Definition of Rhizopus Species.</title>
        <authorList>
            <person name="Gryganskyi A.P."/>
            <person name="Golan J."/>
            <person name="Dolatabadi S."/>
            <person name="Mondo S."/>
            <person name="Robb S."/>
            <person name="Idnurm A."/>
            <person name="Muszewska A."/>
            <person name="Steczkiewicz K."/>
            <person name="Masonjones S."/>
            <person name="Liao H.L."/>
            <person name="Gajdeczka M.T."/>
            <person name="Anike F."/>
            <person name="Vuek A."/>
            <person name="Anishchenko I.M."/>
            <person name="Voigt K."/>
            <person name="de Hoog G.S."/>
            <person name="Smith M.E."/>
            <person name="Heitman J."/>
            <person name="Vilgalys R."/>
            <person name="Stajich J.E."/>
        </authorList>
    </citation>
    <scope>NUCLEOTIDE SEQUENCE [LARGE SCALE GENOMIC DNA]</scope>
    <source>
        <strain evidence="2 3">LSU 92-RS-03</strain>
    </source>
</reference>
<dbReference type="OrthoDB" id="5576875at2759"/>
<accession>A0A367K087</accession>
<feature type="domain" description="Gag1-like clamp" evidence="1">
    <location>
        <begin position="50"/>
        <end position="85"/>
    </location>
</feature>
<dbReference type="Proteomes" id="UP000253551">
    <property type="component" value="Unassembled WGS sequence"/>
</dbReference>